<dbReference type="Proteomes" id="UP000618445">
    <property type="component" value="Unassembled WGS sequence"/>
</dbReference>
<dbReference type="InterPro" id="IPR015424">
    <property type="entry name" value="PyrdxlP-dep_Trfase"/>
</dbReference>
<sequence length="411" mass="46477">MKIYPRIELDISIKDLSISLVSSFAWSERAKIITQIQSYWHTPKEVLVTLCVRTSFDLLLQALCLPAGSEIMMSAVNIAHMEEIVKKHHCIPVPIDIDLETLAPSLESLKASISNQSRIFVVAQLFGAIAPLDPYVEICKSHNILLVEDCAQAFDGLRYLGHLHADISLFSFGPIKSCTALGGSVTIVQDPNLVQKMRDIEQTYPAKTDFWFLTRLLKYLCLKVLSIPTIFGVLIACLNFLKLDANNFISMLTRGFGKGDIQTQLRYRPPNRMLRLLLHRLEHLDATYYDRRKQSAIVFFDSLKKTNSNLGNGVMLHSYWVVPLITENPEMLMQTLRKAGFDSTTGTTSLKSIAEESSFATKLMRSILYLPIYPAVPLEEVNRLAQLINLNTANESKYSYSHLYQDKSKPK</sequence>
<organism evidence="3 4">
    <name type="scientific">Phormidium tenue FACHB-1050</name>
    <dbReference type="NCBI Taxonomy" id="2692857"/>
    <lineage>
        <taxon>Bacteria</taxon>
        <taxon>Bacillati</taxon>
        <taxon>Cyanobacteriota</taxon>
        <taxon>Cyanophyceae</taxon>
        <taxon>Oscillatoriophycideae</taxon>
        <taxon>Oscillatoriales</taxon>
        <taxon>Oscillatoriaceae</taxon>
        <taxon>Phormidium</taxon>
    </lineage>
</organism>
<keyword evidence="3" id="KW-0032">Aminotransferase</keyword>
<evidence type="ECO:0000313" key="3">
    <source>
        <dbReference type="EMBL" id="MBD2318207.1"/>
    </source>
</evidence>
<keyword evidence="4" id="KW-1185">Reference proteome</keyword>
<dbReference type="EMBL" id="JACJQY010000025">
    <property type="protein sequence ID" value="MBD2318207.1"/>
    <property type="molecule type" value="Genomic_DNA"/>
</dbReference>
<dbReference type="SUPFAM" id="SSF53383">
    <property type="entry name" value="PLP-dependent transferases"/>
    <property type="match status" value="1"/>
</dbReference>
<evidence type="ECO:0000313" key="4">
    <source>
        <dbReference type="Proteomes" id="UP000618445"/>
    </source>
</evidence>
<keyword evidence="2" id="KW-0812">Transmembrane</keyword>
<comment type="caution">
    <text evidence="3">The sequence shown here is derived from an EMBL/GenBank/DDBJ whole genome shotgun (WGS) entry which is preliminary data.</text>
</comment>
<dbReference type="Gene3D" id="3.40.640.10">
    <property type="entry name" value="Type I PLP-dependent aspartate aminotransferase-like (Major domain)"/>
    <property type="match status" value="1"/>
</dbReference>
<keyword evidence="2" id="KW-0472">Membrane</keyword>
<gene>
    <name evidence="3" type="ORF">H6G05_15310</name>
</gene>
<evidence type="ECO:0000256" key="2">
    <source>
        <dbReference type="SAM" id="Phobius"/>
    </source>
</evidence>
<dbReference type="Pfam" id="PF01041">
    <property type="entry name" value="DegT_DnrJ_EryC1"/>
    <property type="match status" value="1"/>
</dbReference>
<comment type="similarity">
    <text evidence="1">Belongs to the DegT/DnrJ/EryC1 family.</text>
</comment>
<dbReference type="GO" id="GO:0008483">
    <property type="term" value="F:transaminase activity"/>
    <property type="evidence" value="ECO:0007669"/>
    <property type="project" value="UniProtKB-KW"/>
</dbReference>
<dbReference type="RefSeq" id="WP_190579032.1">
    <property type="nucleotide sequence ID" value="NZ_CAWPQU010000018.1"/>
</dbReference>
<feature type="transmembrane region" description="Helical" evidence="2">
    <location>
        <begin position="220"/>
        <end position="241"/>
    </location>
</feature>
<evidence type="ECO:0000256" key="1">
    <source>
        <dbReference type="RuleBase" id="RU004508"/>
    </source>
</evidence>
<proteinExistence type="inferred from homology"/>
<keyword evidence="2" id="KW-1133">Transmembrane helix</keyword>
<protein>
    <submittedName>
        <fullName evidence="3">DegT/DnrJ/EryC1/StrS family aminotransferase</fullName>
    </submittedName>
</protein>
<dbReference type="InterPro" id="IPR015421">
    <property type="entry name" value="PyrdxlP-dep_Trfase_major"/>
</dbReference>
<keyword evidence="3" id="KW-0808">Transferase</keyword>
<name>A0ABR8CBU6_9CYAN</name>
<accession>A0ABR8CBU6</accession>
<dbReference type="PANTHER" id="PTHR30244">
    <property type="entry name" value="TRANSAMINASE"/>
    <property type="match status" value="1"/>
</dbReference>
<reference evidence="3 4" key="1">
    <citation type="journal article" date="2020" name="ISME J.">
        <title>Comparative genomics reveals insights into cyanobacterial evolution and habitat adaptation.</title>
        <authorList>
            <person name="Chen M.Y."/>
            <person name="Teng W.K."/>
            <person name="Zhao L."/>
            <person name="Hu C.X."/>
            <person name="Zhou Y.K."/>
            <person name="Han B.P."/>
            <person name="Song L.R."/>
            <person name="Shu W.S."/>
        </authorList>
    </citation>
    <scope>NUCLEOTIDE SEQUENCE [LARGE SCALE GENOMIC DNA]</scope>
    <source>
        <strain evidence="3 4">FACHB-1050</strain>
    </source>
</reference>
<dbReference type="InterPro" id="IPR000653">
    <property type="entry name" value="DegT/StrS_aminotransferase"/>
</dbReference>
<keyword evidence="1" id="KW-0663">Pyridoxal phosphate</keyword>
<dbReference type="PANTHER" id="PTHR30244:SF34">
    <property type="entry name" value="DTDP-4-AMINO-4,6-DIDEOXYGALACTOSE TRANSAMINASE"/>
    <property type="match status" value="1"/>
</dbReference>